<organism evidence="2">
    <name type="scientific">Clostridioides difficile</name>
    <name type="common">Peptoclostridium difficile</name>
    <dbReference type="NCBI Taxonomy" id="1496"/>
    <lineage>
        <taxon>Bacteria</taxon>
        <taxon>Bacillati</taxon>
        <taxon>Bacillota</taxon>
        <taxon>Clostridia</taxon>
        <taxon>Peptostreptococcales</taxon>
        <taxon>Peptostreptococcaceae</taxon>
        <taxon>Clostridioides</taxon>
    </lineage>
</organism>
<proteinExistence type="predicted"/>
<sequence length="56" mass="6429">MVRKGHQPQGKNCFQGKVCRRTAYQRLCSPRVQEAPGNQEQADNRRGNPLDRGEDF</sequence>
<dbReference type="AlphaFoldDB" id="A0A069A4C4"/>
<dbReference type="EMBL" id="LK932339">
    <property type="protein sequence ID" value="CDS82976.1"/>
    <property type="molecule type" value="Genomic_DNA"/>
</dbReference>
<reference evidence="2" key="1">
    <citation type="submission" date="2014-07" db="EMBL/GenBank/DDBJ databases">
        <authorList>
            <person name="Monot Marc"/>
        </authorList>
    </citation>
    <scope>NUCLEOTIDE SEQUENCE</scope>
    <source>
        <strain evidence="2">7032994</strain>
    </source>
</reference>
<name>A0A069A4C4_CLODI</name>
<accession>A0A069A4C4</accession>
<evidence type="ECO:0000256" key="1">
    <source>
        <dbReference type="SAM" id="MobiDB-lite"/>
    </source>
</evidence>
<feature type="region of interest" description="Disordered" evidence="1">
    <location>
        <begin position="30"/>
        <end position="56"/>
    </location>
</feature>
<evidence type="ECO:0000313" key="2">
    <source>
        <dbReference type="EMBL" id="CDS82976.1"/>
    </source>
</evidence>
<gene>
    <name evidence="2" type="ORF">BN1097_1320001</name>
</gene>
<protein>
    <submittedName>
        <fullName evidence="2">Uncharacterized protein</fullName>
    </submittedName>
</protein>
<feature type="compositionally biased region" description="Basic and acidic residues" evidence="1">
    <location>
        <begin position="42"/>
        <end position="56"/>
    </location>
</feature>